<evidence type="ECO:0000256" key="4">
    <source>
        <dbReference type="ARBA" id="ARBA00022777"/>
    </source>
</evidence>
<evidence type="ECO:0000256" key="5">
    <source>
        <dbReference type="ARBA" id="ARBA00023012"/>
    </source>
</evidence>
<dbReference type="SUPFAM" id="SSF55874">
    <property type="entry name" value="ATPase domain of HSP90 chaperone/DNA topoisomerase II/histidine kinase"/>
    <property type="match status" value="1"/>
</dbReference>
<dbReference type="InterPro" id="IPR005467">
    <property type="entry name" value="His_kinase_dom"/>
</dbReference>
<evidence type="ECO:0000256" key="6">
    <source>
        <dbReference type="SAM" id="MobiDB-lite"/>
    </source>
</evidence>
<evidence type="ECO:0000259" key="7">
    <source>
        <dbReference type="PROSITE" id="PS50109"/>
    </source>
</evidence>
<feature type="region of interest" description="Disordered" evidence="6">
    <location>
        <begin position="72"/>
        <end position="91"/>
    </location>
</feature>
<protein>
    <recommendedName>
        <fullName evidence="2">histidine kinase</fullName>
        <ecNumber evidence="2">2.7.13.3</ecNumber>
    </recommendedName>
</protein>
<dbReference type="PROSITE" id="PS50109">
    <property type="entry name" value="HIS_KIN"/>
    <property type="match status" value="1"/>
</dbReference>
<evidence type="ECO:0000256" key="2">
    <source>
        <dbReference type="ARBA" id="ARBA00012438"/>
    </source>
</evidence>
<feature type="domain" description="Histidine kinase" evidence="7">
    <location>
        <begin position="1"/>
        <end position="85"/>
    </location>
</feature>
<dbReference type="PRINTS" id="PR00344">
    <property type="entry name" value="BCTRLSENSOR"/>
</dbReference>
<dbReference type="Proteomes" id="UP000004491">
    <property type="component" value="Unassembled WGS sequence"/>
</dbReference>
<evidence type="ECO:0000313" key="9">
    <source>
        <dbReference type="Proteomes" id="UP000004491"/>
    </source>
</evidence>
<dbReference type="PANTHER" id="PTHR43711:SF1">
    <property type="entry name" value="HISTIDINE KINASE 1"/>
    <property type="match status" value="1"/>
</dbReference>
<dbReference type="Pfam" id="PF02518">
    <property type="entry name" value="HATPase_c"/>
    <property type="match status" value="1"/>
</dbReference>
<dbReference type="AlphaFoldDB" id="G2DHP1"/>
<keyword evidence="3" id="KW-0808">Transferase</keyword>
<dbReference type="InterPro" id="IPR036890">
    <property type="entry name" value="HATPase_C_sf"/>
</dbReference>
<keyword evidence="5" id="KW-0902">Two-component regulatory system</keyword>
<comment type="catalytic activity">
    <reaction evidence="1">
        <text>ATP + protein L-histidine = ADP + protein N-phospho-L-histidine.</text>
        <dbReference type="EC" id="2.7.13.3"/>
    </reaction>
</comment>
<keyword evidence="9" id="KW-1185">Reference proteome</keyword>
<comment type="caution">
    <text evidence="8">The sequence shown here is derived from an EMBL/GenBank/DDBJ whole genome shotgun (WGS) entry which is preliminary data.</text>
</comment>
<organism evidence="8 9">
    <name type="scientific">endosymbiont of Riftia pachyptila</name>
    <name type="common">vent Ph05</name>
    <dbReference type="NCBI Taxonomy" id="1048808"/>
    <lineage>
        <taxon>Bacteria</taxon>
        <taxon>Pseudomonadati</taxon>
        <taxon>Pseudomonadota</taxon>
        <taxon>Gammaproteobacteria</taxon>
        <taxon>sulfur-oxidizing symbionts</taxon>
    </lineage>
</organism>
<proteinExistence type="predicted"/>
<dbReference type="SMART" id="SM00387">
    <property type="entry name" value="HATPase_c"/>
    <property type="match status" value="1"/>
</dbReference>
<dbReference type="InterPro" id="IPR003594">
    <property type="entry name" value="HATPase_dom"/>
</dbReference>
<keyword evidence="4 8" id="KW-0418">Kinase</keyword>
<name>G2DHP1_9GAMM</name>
<dbReference type="GO" id="GO:0000160">
    <property type="term" value="P:phosphorelay signal transduction system"/>
    <property type="evidence" value="ECO:0007669"/>
    <property type="project" value="UniProtKB-KW"/>
</dbReference>
<evidence type="ECO:0000313" key="8">
    <source>
        <dbReference type="EMBL" id="EGV49870.1"/>
    </source>
</evidence>
<dbReference type="GO" id="GO:0004673">
    <property type="term" value="F:protein histidine kinase activity"/>
    <property type="evidence" value="ECO:0007669"/>
    <property type="project" value="UniProtKB-EC"/>
</dbReference>
<sequence length="91" mass="9797">MRLQCDGAMAEIQILDRGAGIPEAQLEAVFQPFFRLEGSRNPATGGSGLGLAIVRQLCDLYGWQIQLVPRQGGGTKACLSLPNSRSEKNSH</sequence>
<dbReference type="EMBL" id="AFOC01000144">
    <property type="protein sequence ID" value="EGV49870.1"/>
    <property type="molecule type" value="Genomic_DNA"/>
</dbReference>
<evidence type="ECO:0000256" key="3">
    <source>
        <dbReference type="ARBA" id="ARBA00022679"/>
    </source>
</evidence>
<dbReference type="Gene3D" id="3.30.565.10">
    <property type="entry name" value="Histidine kinase-like ATPase, C-terminal domain"/>
    <property type="match status" value="1"/>
</dbReference>
<gene>
    <name evidence="8" type="ORF">Rifp1Sym_fm00070</name>
</gene>
<dbReference type="InterPro" id="IPR050736">
    <property type="entry name" value="Sensor_HK_Regulatory"/>
</dbReference>
<dbReference type="InterPro" id="IPR004358">
    <property type="entry name" value="Sig_transdc_His_kin-like_C"/>
</dbReference>
<evidence type="ECO:0000256" key="1">
    <source>
        <dbReference type="ARBA" id="ARBA00000085"/>
    </source>
</evidence>
<dbReference type="EC" id="2.7.13.3" evidence="2"/>
<accession>G2DHP1</accession>
<reference evidence="8" key="1">
    <citation type="journal article" date="2011" name="ISME J.">
        <title>The endosymbionts of the deep-sea tubeworms Riftia pachyptila and Tevnia jerichonana share an identical physiology as revealed by proteogenomic analyses.</title>
        <authorList>
            <person name="Gardebrecht A."/>
            <person name="Markert S."/>
            <person name="Felbeck H."/>
            <person name="Thuermer A."/>
            <person name="Albrecht D."/>
            <person name="Wollherr A."/>
            <person name="Kabisch J."/>
            <person name="Lehmann R."/>
            <person name="Daniel R."/>
            <person name="Liesegang H."/>
            <person name="Hecker M."/>
            <person name="Sievert S.M."/>
            <person name="Schweder T."/>
        </authorList>
    </citation>
    <scope>NUCLEOTIDE SEQUENCE [LARGE SCALE GENOMIC DNA]</scope>
</reference>
<dbReference type="PANTHER" id="PTHR43711">
    <property type="entry name" value="TWO-COMPONENT HISTIDINE KINASE"/>
    <property type="match status" value="1"/>
</dbReference>